<dbReference type="PANTHER" id="PTHR43133:SF46">
    <property type="entry name" value="RNA POLYMERASE SIGMA-70 FACTOR ECF SUBFAMILY"/>
    <property type="match status" value="1"/>
</dbReference>
<dbReference type="Gene3D" id="1.10.1740.10">
    <property type="match status" value="1"/>
</dbReference>
<dbReference type="InterPro" id="IPR013325">
    <property type="entry name" value="RNA_pol_sigma_r2"/>
</dbReference>
<evidence type="ECO:0000313" key="7">
    <source>
        <dbReference type="EMBL" id="MDJ1482537.1"/>
    </source>
</evidence>
<dbReference type="InterPro" id="IPR014327">
    <property type="entry name" value="RNA_pol_sigma70_bacteroid"/>
</dbReference>
<dbReference type="RefSeq" id="WP_313981787.1">
    <property type="nucleotide sequence ID" value="NZ_JASJOS010000008.1"/>
</dbReference>
<dbReference type="InterPro" id="IPR013324">
    <property type="entry name" value="RNA_pol_sigma_r3/r4-like"/>
</dbReference>
<dbReference type="NCBIfam" id="TIGR02985">
    <property type="entry name" value="Sig70_bacteroi1"/>
    <property type="match status" value="1"/>
</dbReference>
<reference evidence="7" key="1">
    <citation type="submission" date="2023-05" db="EMBL/GenBank/DDBJ databases">
        <authorList>
            <person name="Zhang X."/>
        </authorList>
    </citation>
    <scope>NUCLEOTIDE SEQUENCE</scope>
    <source>
        <strain evidence="7">YF14B1</strain>
    </source>
</reference>
<dbReference type="SUPFAM" id="SSF88659">
    <property type="entry name" value="Sigma3 and sigma4 domains of RNA polymerase sigma factors"/>
    <property type="match status" value="1"/>
</dbReference>
<dbReference type="EMBL" id="JASJOS010000008">
    <property type="protein sequence ID" value="MDJ1482537.1"/>
    <property type="molecule type" value="Genomic_DNA"/>
</dbReference>
<evidence type="ECO:0000259" key="6">
    <source>
        <dbReference type="Pfam" id="PF08281"/>
    </source>
</evidence>
<dbReference type="GO" id="GO:0006352">
    <property type="term" value="P:DNA-templated transcription initiation"/>
    <property type="evidence" value="ECO:0007669"/>
    <property type="project" value="InterPro"/>
</dbReference>
<feature type="domain" description="RNA polymerase sigma-70 region 2" evidence="5">
    <location>
        <begin position="30"/>
        <end position="91"/>
    </location>
</feature>
<dbReference type="Gene3D" id="1.10.10.10">
    <property type="entry name" value="Winged helix-like DNA-binding domain superfamily/Winged helix DNA-binding domain"/>
    <property type="match status" value="1"/>
</dbReference>
<dbReference type="InterPro" id="IPR014284">
    <property type="entry name" value="RNA_pol_sigma-70_dom"/>
</dbReference>
<dbReference type="Proteomes" id="UP001241110">
    <property type="component" value="Unassembled WGS sequence"/>
</dbReference>
<evidence type="ECO:0000256" key="2">
    <source>
        <dbReference type="ARBA" id="ARBA00023015"/>
    </source>
</evidence>
<keyword evidence="2" id="KW-0805">Transcription regulation</keyword>
<dbReference type="AlphaFoldDB" id="A0AAE3U8C9"/>
<dbReference type="InterPro" id="IPR007627">
    <property type="entry name" value="RNA_pol_sigma70_r2"/>
</dbReference>
<comment type="caution">
    <text evidence="7">The sequence shown here is derived from an EMBL/GenBank/DDBJ whole genome shotgun (WGS) entry which is preliminary data.</text>
</comment>
<dbReference type="Pfam" id="PF04542">
    <property type="entry name" value="Sigma70_r2"/>
    <property type="match status" value="1"/>
</dbReference>
<dbReference type="GO" id="GO:0016987">
    <property type="term" value="F:sigma factor activity"/>
    <property type="evidence" value="ECO:0007669"/>
    <property type="project" value="UniProtKB-KW"/>
</dbReference>
<proteinExistence type="inferred from homology"/>
<feature type="domain" description="RNA polymerase sigma factor 70 region 4 type 2" evidence="6">
    <location>
        <begin position="124"/>
        <end position="172"/>
    </location>
</feature>
<dbReference type="Pfam" id="PF08281">
    <property type="entry name" value="Sigma70_r4_2"/>
    <property type="match status" value="1"/>
</dbReference>
<keyword evidence="3" id="KW-0731">Sigma factor</keyword>
<dbReference type="PANTHER" id="PTHR43133">
    <property type="entry name" value="RNA POLYMERASE ECF-TYPE SIGMA FACTO"/>
    <property type="match status" value="1"/>
</dbReference>
<evidence type="ECO:0000313" key="8">
    <source>
        <dbReference type="Proteomes" id="UP001241110"/>
    </source>
</evidence>
<evidence type="ECO:0000256" key="3">
    <source>
        <dbReference type="ARBA" id="ARBA00023082"/>
    </source>
</evidence>
<organism evidence="7 8">
    <name type="scientific">Xanthocytophaga flava</name>
    <dbReference type="NCBI Taxonomy" id="3048013"/>
    <lineage>
        <taxon>Bacteria</taxon>
        <taxon>Pseudomonadati</taxon>
        <taxon>Bacteroidota</taxon>
        <taxon>Cytophagia</taxon>
        <taxon>Cytophagales</taxon>
        <taxon>Rhodocytophagaceae</taxon>
        <taxon>Xanthocytophaga</taxon>
    </lineage>
</organism>
<evidence type="ECO:0000259" key="5">
    <source>
        <dbReference type="Pfam" id="PF04542"/>
    </source>
</evidence>
<dbReference type="NCBIfam" id="TIGR02937">
    <property type="entry name" value="sigma70-ECF"/>
    <property type="match status" value="1"/>
</dbReference>
<accession>A0AAE3U8C9</accession>
<sequence length="210" mass="24284">MTPVDTDQLLVDMFKEGNEKALELIFVKYYVTLCDYTAFIVKNDSIAEEIVSDVFVNLWHKRKELLISISLKAYLYASARNAALNAIRKKKIKFTALSKSLQASHSTQVTPYEQIKEQELAEGLDQIIERLPKQRRRIFLLNWKEGLHISQIALELNVSESTVKNQLQSAYRFVKAQLPYLFSLSTMGLGYLGQLSYLYERFLYDLLTIT</sequence>
<dbReference type="SUPFAM" id="SSF88946">
    <property type="entry name" value="Sigma2 domain of RNA polymerase sigma factors"/>
    <property type="match status" value="1"/>
</dbReference>
<name>A0AAE3U8C9_9BACT</name>
<dbReference type="GO" id="GO:0003677">
    <property type="term" value="F:DNA binding"/>
    <property type="evidence" value="ECO:0007669"/>
    <property type="project" value="InterPro"/>
</dbReference>
<evidence type="ECO:0000256" key="4">
    <source>
        <dbReference type="ARBA" id="ARBA00023163"/>
    </source>
</evidence>
<comment type="similarity">
    <text evidence="1">Belongs to the sigma-70 factor family. ECF subfamily.</text>
</comment>
<gene>
    <name evidence="7" type="ORF">QNI16_18685</name>
</gene>
<dbReference type="InterPro" id="IPR036388">
    <property type="entry name" value="WH-like_DNA-bd_sf"/>
</dbReference>
<dbReference type="InterPro" id="IPR013249">
    <property type="entry name" value="RNA_pol_sigma70_r4_t2"/>
</dbReference>
<protein>
    <submittedName>
        <fullName evidence="7">RNA polymerase sigma-70 factor</fullName>
    </submittedName>
</protein>
<dbReference type="InterPro" id="IPR039425">
    <property type="entry name" value="RNA_pol_sigma-70-like"/>
</dbReference>
<evidence type="ECO:0000256" key="1">
    <source>
        <dbReference type="ARBA" id="ARBA00010641"/>
    </source>
</evidence>
<keyword evidence="4" id="KW-0804">Transcription</keyword>